<proteinExistence type="predicted"/>
<evidence type="ECO:0008006" key="4">
    <source>
        <dbReference type="Google" id="ProtNLM"/>
    </source>
</evidence>
<evidence type="ECO:0000313" key="3">
    <source>
        <dbReference type="Proteomes" id="UP000220353"/>
    </source>
</evidence>
<keyword evidence="1" id="KW-0472">Membrane</keyword>
<feature type="transmembrane region" description="Helical" evidence="1">
    <location>
        <begin position="7"/>
        <end position="25"/>
    </location>
</feature>
<sequence>MKFTSIDLYFLTLGSAIGILAALTSSYPAVIAGYLVLVLGLFLAFTLAYHEGRPYYSVSNAAKLFVGFGTLVWMLAIVFAAVLAVL</sequence>
<feature type="transmembrane region" description="Helical" evidence="1">
    <location>
        <begin position="61"/>
        <end position="85"/>
    </location>
</feature>
<name>A0A2A6LT20_RHIFR</name>
<dbReference type="EMBL" id="NWTC01000022">
    <property type="protein sequence ID" value="PDT45362.1"/>
    <property type="molecule type" value="Genomic_DNA"/>
</dbReference>
<comment type="caution">
    <text evidence="2">The sequence shown here is derived from an EMBL/GenBank/DDBJ whole genome shotgun (WGS) entry which is preliminary data.</text>
</comment>
<reference evidence="2 3" key="1">
    <citation type="submission" date="2017-09" db="EMBL/GenBank/DDBJ databases">
        <title>Comparative genomics of rhizobia isolated from Phaseolus vulgaris in China.</title>
        <authorList>
            <person name="Tong W."/>
        </authorList>
    </citation>
    <scope>NUCLEOTIDE SEQUENCE [LARGE SCALE GENOMIC DNA]</scope>
    <source>
        <strain evidence="2 3">PCH1</strain>
    </source>
</reference>
<protein>
    <recommendedName>
        <fullName evidence="4">Transmembrane protein</fullName>
    </recommendedName>
</protein>
<dbReference type="RefSeq" id="WP_097587416.1">
    <property type="nucleotide sequence ID" value="NZ_NWTC01000022.1"/>
</dbReference>
<keyword evidence="1" id="KW-1133">Transmembrane helix</keyword>
<gene>
    <name evidence="2" type="ORF">CO661_24175</name>
</gene>
<dbReference type="Proteomes" id="UP000220353">
    <property type="component" value="Unassembled WGS sequence"/>
</dbReference>
<dbReference type="AlphaFoldDB" id="A0A2A6LT20"/>
<keyword evidence="1" id="KW-0812">Transmembrane</keyword>
<accession>A0A2A6LT20</accession>
<evidence type="ECO:0000313" key="2">
    <source>
        <dbReference type="EMBL" id="PDT45362.1"/>
    </source>
</evidence>
<organism evidence="2 3">
    <name type="scientific">Rhizobium fredii</name>
    <name type="common">Sinorhizobium fredii</name>
    <dbReference type="NCBI Taxonomy" id="380"/>
    <lineage>
        <taxon>Bacteria</taxon>
        <taxon>Pseudomonadati</taxon>
        <taxon>Pseudomonadota</taxon>
        <taxon>Alphaproteobacteria</taxon>
        <taxon>Hyphomicrobiales</taxon>
        <taxon>Rhizobiaceae</taxon>
        <taxon>Sinorhizobium/Ensifer group</taxon>
        <taxon>Sinorhizobium</taxon>
    </lineage>
</organism>
<evidence type="ECO:0000256" key="1">
    <source>
        <dbReference type="SAM" id="Phobius"/>
    </source>
</evidence>
<feature type="transmembrane region" description="Helical" evidence="1">
    <location>
        <begin position="31"/>
        <end position="49"/>
    </location>
</feature>